<sequence length="92" mass="10299">MAFYLHIEYDLPAFGAGDIDIFSDPAVSMERTTAFWDILGAVWSTMWSTSPKMFPGSDDEDEDDNDNYECDEDDHTRGQNPAQPPPPAPQVV</sequence>
<proteinExistence type="predicted"/>
<protein>
    <submittedName>
        <fullName evidence="1">Uncharacterized protein</fullName>
    </submittedName>
</protein>
<reference evidence="1" key="1">
    <citation type="journal article" date="2021" name="New Phytol.">
        <title>Evolutionary innovations through gain and loss of genes in the ectomycorrhizal Boletales.</title>
        <authorList>
            <person name="Wu G."/>
            <person name="Miyauchi S."/>
            <person name="Morin E."/>
            <person name="Kuo A."/>
            <person name="Drula E."/>
            <person name="Varga T."/>
            <person name="Kohler A."/>
            <person name="Feng B."/>
            <person name="Cao Y."/>
            <person name="Lipzen A."/>
            <person name="Daum C."/>
            <person name="Hundley H."/>
            <person name="Pangilinan J."/>
            <person name="Johnson J."/>
            <person name="Barry K."/>
            <person name="LaButti K."/>
            <person name="Ng V."/>
            <person name="Ahrendt S."/>
            <person name="Min B."/>
            <person name="Choi I.G."/>
            <person name="Park H."/>
            <person name="Plett J.M."/>
            <person name="Magnuson J."/>
            <person name="Spatafora J.W."/>
            <person name="Nagy L.G."/>
            <person name="Henrissat B."/>
            <person name="Grigoriev I.V."/>
            <person name="Yang Z.L."/>
            <person name="Xu J."/>
            <person name="Martin F.M."/>
        </authorList>
    </citation>
    <scope>NUCLEOTIDE SEQUENCE</scope>
    <source>
        <strain evidence="1">ATCC 28755</strain>
    </source>
</reference>
<evidence type="ECO:0000313" key="2">
    <source>
        <dbReference type="Proteomes" id="UP000790377"/>
    </source>
</evidence>
<dbReference type="EMBL" id="MU268670">
    <property type="protein sequence ID" value="KAH7903970.1"/>
    <property type="molecule type" value="Genomic_DNA"/>
</dbReference>
<evidence type="ECO:0000313" key="1">
    <source>
        <dbReference type="EMBL" id="KAH7903970.1"/>
    </source>
</evidence>
<accession>A0ACB7ZRZ4</accession>
<organism evidence="1 2">
    <name type="scientific">Hygrophoropsis aurantiaca</name>
    <dbReference type="NCBI Taxonomy" id="72124"/>
    <lineage>
        <taxon>Eukaryota</taxon>
        <taxon>Fungi</taxon>
        <taxon>Dikarya</taxon>
        <taxon>Basidiomycota</taxon>
        <taxon>Agaricomycotina</taxon>
        <taxon>Agaricomycetes</taxon>
        <taxon>Agaricomycetidae</taxon>
        <taxon>Boletales</taxon>
        <taxon>Coniophorineae</taxon>
        <taxon>Hygrophoropsidaceae</taxon>
        <taxon>Hygrophoropsis</taxon>
    </lineage>
</organism>
<name>A0ACB7ZRZ4_9AGAM</name>
<gene>
    <name evidence="1" type="ORF">BJ138DRAFT_1119870</name>
</gene>
<keyword evidence="2" id="KW-1185">Reference proteome</keyword>
<comment type="caution">
    <text evidence="1">The sequence shown here is derived from an EMBL/GenBank/DDBJ whole genome shotgun (WGS) entry which is preliminary data.</text>
</comment>
<dbReference type="Proteomes" id="UP000790377">
    <property type="component" value="Unassembled WGS sequence"/>
</dbReference>